<dbReference type="EMBL" id="JTDY01002490">
    <property type="protein sequence ID" value="KOB71308.1"/>
    <property type="molecule type" value="Genomic_DNA"/>
</dbReference>
<gene>
    <name evidence="2" type="ORF">OBRU01_13943</name>
</gene>
<reference evidence="2 3" key="1">
    <citation type="journal article" date="2015" name="Genome Biol. Evol.">
        <title>The genome of winter moth (Operophtera brumata) provides a genomic perspective on sexual dimorphism and phenology.</title>
        <authorList>
            <person name="Derks M.F."/>
            <person name="Smit S."/>
            <person name="Salis L."/>
            <person name="Schijlen E."/>
            <person name="Bossers A."/>
            <person name="Mateman C."/>
            <person name="Pijl A.S."/>
            <person name="de Ridder D."/>
            <person name="Groenen M.A."/>
            <person name="Visser M.E."/>
            <person name="Megens H.J."/>
        </authorList>
    </citation>
    <scope>NUCLEOTIDE SEQUENCE [LARGE SCALE GENOMIC DNA]</scope>
    <source>
        <strain evidence="2">WM2013NL</strain>
        <tissue evidence="2">Head and thorax</tissue>
    </source>
</reference>
<comment type="caution">
    <text evidence="2">The sequence shown here is derived from an EMBL/GenBank/DDBJ whole genome shotgun (WGS) entry which is preliminary data.</text>
</comment>
<evidence type="ECO:0000259" key="1">
    <source>
        <dbReference type="Pfam" id="PF05699"/>
    </source>
</evidence>
<feature type="domain" description="HAT C-terminal dimerisation" evidence="1">
    <location>
        <begin position="32"/>
        <end position="83"/>
    </location>
</feature>
<protein>
    <recommendedName>
        <fullName evidence="1">HAT C-terminal dimerisation domain-containing protein</fullName>
    </recommendedName>
</protein>
<dbReference type="InterPro" id="IPR008906">
    <property type="entry name" value="HATC_C_dom"/>
</dbReference>
<dbReference type="Proteomes" id="UP000037510">
    <property type="component" value="Unassembled WGS sequence"/>
</dbReference>
<name>A0A0L7L756_OPEBR</name>
<evidence type="ECO:0000313" key="2">
    <source>
        <dbReference type="EMBL" id="KOB71308.1"/>
    </source>
</evidence>
<dbReference type="AlphaFoldDB" id="A0A0L7L756"/>
<proteinExistence type="predicted"/>
<accession>A0A0L7L756</accession>
<dbReference type="SUPFAM" id="SSF53098">
    <property type="entry name" value="Ribonuclease H-like"/>
    <property type="match status" value="1"/>
</dbReference>
<dbReference type="Pfam" id="PF05699">
    <property type="entry name" value="Dimer_Tnp_hAT"/>
    <property type="match status" value="1"/>
</dbReference>
<sequence>MAGSPFQQWNDVLSSDKFWGEVAAFTDAAGERKFSSLSTLVMGILSLPFSNASVERAFSIMNVVKQKLRNKMRSSTADHIIRVRYGLMKRGCVKFEPTATMLSKFNSEEVYRANAQHDDFVELLSELNE</sequence>
<dbReference type="GO" id="GO:0046983">
    <property type="term" value="F:protein dimerization activity"/>
    <property type="evidence" value="ECO:0007669"/>
    <property type="project" value="InterPro"/>
</dbReference>
<organism evidence="2 3">
    <name type="scientific">Operophtera brumata</name>
    <name type="common">Winter moth</name>
    <name type="synonym">Phalaena brumata</name>
    <dbReference type="NCBI Taxonomy" id="104452"/>
    <lineage>
        <taxon>Eukaryota</taxon>
        <taxon>Metazoa</taxon>
        <taxon>Ecdysozoa</taxon>
        <taxon>Arthropoda</taxon>
        <taxon>Hexapoda</taxon>
        <taxon>Insecta</taxon>
        <taxon>Pterygota</taxon>
        <taxon>Neoptera</taxon>
        <taxon>Endopterygota</taxon>
        <taxon>Lepidoptera</taxon>
        <taxon>Glossata</taxon>
        <taxon>Ditrysia</taxon>
        <taxon>Geometroidea</taxon>
        <taxon>Geometridae</taxon>
        <taxon>Larentiinae</taxon>
        <taxon>Operophtera</taxon>
    </lineage>
</organism>
<dbReference type="InterPro" id="IPR012337">
    <property type="entry name" value="RNaseH-like_sf"/>
</dbReference>
<keyword evidence="3" id="KW-1185">Reference proteome</keyword>
<evidence type="ECO:0000313" key="3">
    <source>
        <dbReference type="Proteomes" id="UP000037510"/>
    </source>
</evidence>